<keyword evidence="1" id="KW-0812">Transmembrane</keyword>
<organism evidence="2">
    <name type="scientific">Pyrodinium bahamense</name>
    <dbReference type="NCBI Taxonomy" id="73915"/>
    <lineage>
        <taxon>Eukaryota</taxon>
        <taxon>Sar</taxon>
        <taxon>Alveolata</taxon>
        <taxon>Dinophyceae</taxon>
        <taxon>Gonyaulacales</taxon>
        <taxon>Pyrocystaceae</taxon>
        <taxon>Pyrodinium</taxon>
    </lineage>
</organism>
<evidence type="ECO:0000313" key="2">
    <source>
        <dbReference type="EMBL" id="CAD8374529.1"/>
    </source>
</evidence>
<evidence type="ECO:0000256" key="1">
    <source>
        <dbReference type="SAM" id="Phobius"/>
    </source>
</evidence>
<keyword evidence="1" id="KW-1133">Transmembrane helix</keyword>
<feature type="transmembrane region" description="Helical" evidence="1">
    <location>
        <begin position="112"/>
        <end position="134"/>
    </location>
</feature>
<dbReference type="EMBL" id="HBEG01035816">
    <property type="protein sequence ID" value="CAD8374529.1"/>
    <property type="molecule type" value="Transcribed_RNA"/>
</dbReference>
<protein>
    <submittedName>
        <fullName evidence="2">Uncharacterized protein</fullName>
    </submittedName>
</protein>
<accession>A0A7S0ATW1</accession>
<dbReference type="AlphaFoldDB" id="A0A7S0ATW1"/>
<proteinExistence type="predicted"/>
<name>A0A7S0ATW1_9DINO</name>
<reference evidence="2" key="1">
    <citation type="submission" date="2021-01" db="EMBL/GenBank/DDBJ databases">
        <authorList>
            <person name="Corre E."/>
            <person name="Pelletier E."/>
            <person name="Niang G."/>
            <person name="Scheremetjew M."/>
            <person name="Finn R."/>
            <person name="Kale V."/>
            <person name="Holt S."/>
            <person name="Cochrane G."/>
            <person name="Meng A."/>
            <person name="Brown T."/>
            <person name="Cohen L."/>
        </authorList>
    </citation>
    <scope>NUCLEOTIDE SEQUENCE</scope>
    <source>
        <strain evidence="2">Pbaha01</strain>
    </source>
</reference>
<gene>
    <name evidence="2" type="ORF">PBAH0796_LOCUS21885</name>
</gene>
<sequence length="169" mass="17158">MDITQALTAVSTTTIPTTTSSSVLAVNGTAYTSEAPAAAGAALPPTTTMRGVGKDGGLAVMSSTSQMPHTTSDASRFVNKPAGTPGASTMTTHISTAVHSQLGSGLAHGVPWLVWFAGMVLPCCIGLALLGFVAQQSGRQQLQQSTCCALCGEGSEQDTELNEDSEAQQ</sequence>
<keyword evidence="1" id="KW-0472">Membrane</keyword>